<dbReference type="AlphaFoldDB" id="A0A8H6NX64"/>
<dbReference type="Gene3D" id="3.90.1150.10">
    <property type="entry name" value="Aspartate Aminotransferase, domain 1"/>
    <property type="match status" value="1"/>
</dbReference>
<keyword evidence="3" id="KW-1185">Reference proteome</keyword>
<reference evidence="2" key="1">
    <citation type="journal article" date="2020" name="Phytopathology">
        <title>Genome Sequence Resources of Colletotrichum truncatum, C. plurivorum, C. musicola, and C. sojae: Four Species Pathogenic to Soybean (Glycine max).</title>
        <authorList>
            <person name="Rogerio F."/>
            <person name="Boufleur T.R."/>
            <person name="Ciampi-Guillardi M."/>
            <person name="Sukno S.A."/>
            <person name="Thon M.R."/>
            <person name="Massola Junior N.S."/>
            <person name="Baroncelli R."/>
        </authorList>
    </citation>
    <scope>NUCLEOTIDE SEQUENCE</scope>
    <source>
        <strain evidence="2">LFN0074</strain>
    </source>
</reference>
<proteinExistence type="predicted"/>
<evidence type="ECO:0000259" key="1">
    <source>
        <dbReference type="Pfam" id="PF00266"/>
    </source>
</evidence>
<gene>
    <name evidence="2" type="ORF">CMUS01_01393</name>
</gene>
<organism evidence="2 3">
    <name type="scientific">Colletotrichum musicola</name>
    <dbReference type="NCBI Taxonomy" id="2175873"/>
    <lineage>
        <taxon>Eukaryota</taxon>
        <taxon>Fungi</taxon>
        <taxon>Dikarya</taxon>
        <taxon>Ascomycota</taxon>
        <taxon>Pezizomycotina</taxon>
        <taxon>Sordariomycetes</taxon>
        <taxon>Hypocreomycetidae</taxon>
        <taxon>Glomerellales</taxon>
        <taxon>Glomerellaceae</taxon>
        <taxon>Colletotrichum</taxon>
        <taxon>Colletotrichum orchidearum species complex</taxon>
    </lineage>
</organism>
<evidence type="ECO:0000313" key="3">
    <source>
        <dbReference type="Proteomes" id="UP000639643"/>
    </source>
</evidence>
<comment type="caution">
    <text evidence="2">The sequence shown here is derived from an EMBL/GenBank/DDBJ whole genome shotgun (WGS) entry which is preliminary data.</text>
</comment>
<dbReference type="PANTHER" id="PTHR43586">
    <property type="entry name" value="CYSTEINE DESULFURASE"/>
    <property type="match status" value="1"/>
</dbReference>
<dbReference type="InterPro" id="IPR015424">
    <property type="entry name" value="PyrdxlP-dep_Trfase"/>
</dbReference>
<protein>
    <submittedName>
        <fullName evidence="2">Aminotransferase class-V</fullName>
    </submittedName>
</protein>
<dbReference type="InterPro" id="IPR015422">
    <property type="entry name" value="PyrdxlP-dep_Trfase_small"/>
</dbReference>
<dbReference type="Proteomes" id="UP000639643">
    <property type="component" value="Unassembled WGS sequence"/>
</dbReference>
<dbReference type="OrthoDB" id="420046at2759"/>
<dbReference type="InterPro" id="IPR015421">
    <property type="entry name" value="PyrdxlP-dep_Trfase_major"/>
</dbReference>
<dbReference type="Pfam" id="PF00266">
    <property type="entry name" value="Aminotran_5"/>
    <property type="match status" value="1"/>
</dbReference>
<dbReference type="Gene3D" id="3.40.640.10">
    <property type="entry name" value="Type I PLP-dependent aspartate aminotransferase-like (Major domain)"/>
    <property type="match status" value="1"/>
</dbReference>
<keyword evidence="2" id="KW-0808">Transferase</keyword>
<name>A0A8H6NX64_9PEZI</name>
<dbReference type="SUPFAM" id="SSF53383">
    <property type="entry name" value="PLP-dependent transferases"/>
    <property type="match status" value="1"/>
</dbReference>
<sequence length="404" mass="44303">MSAKVDIAAVRVQFPALAQDQVFFDNAGGSQTLGTVIESIRDYLSQSNVQLGASYRVGQRSTALYNEGYEAGAKYINASPDEIVFGASTTQLFRNLSHTLTFDKGDEVVISAVDHEANIASWVDLAARQDLVLKWWKPDSPTNPKLTVDNLKPMLSNKTRLVTCTHASNILGTIHDIAAIAAAVHDSTVKGLVCVDGVAYAPHRPINVKALGVDFYAFSWYKVYGPHTAMLYASRAAQDEHMRSLGHFFNPSGSLEGKLGLAGGSYELVSAVPKVLEYLGTHQSDNWKGKIEQEQQLQSTLLGYLNSRGDVTVYGETKAGADCRVPTISFRVDGWGTKELVAAVEKDTDFGFRWGHFYSYRLLKEILNLDPAEGIVRVSMVHYNSLDEIESFVAALDKALSKKQ</sequence>
<accession>A0A8H6NX64</accession>
<feature type="domain" description="Aminotransferase class V" evidence="1">
    <location>
        <begin position="22"/>
        <end position="392"/>
    </location>
</feature>
<keyword evidence="2" id="KW-0032">Aminotransferase</keyword>
<dbReference type="EMBL" id="WIGM01000023">
    <property type="protein sequence ID" value="KAF6844162.1"/>
    <property type="molecule type" value="Genomic_DNA"/>
</dbReference>
<dbReference type="InterPro" id="IPR000192">
    <property type="entry name" value="Aminotrans_V_dom"/>
</dbReference>
<evidence type="ECO:0000313" key="2">
    <source>
        <dbReference type="EMBL" id="KAF6844162.1"/>
    </source>
</evidence>
<dbReference type="GO" id="GO:0008483">
    <property type="term" value="F:transaminase activity"/>
    <property type="evidence" value="ECO:0007669"/>
    <property type="project" value="UniProtKB-KW"/>
</dbReference>
<dbReference type="PANTHER" id="PTHR43586:SF21">
    <property type="entry name" value="PYRIDOXAL PHOSPHATE (PLP)-DEPENDENT ASPARTATE AMINOTRANSFERASE SUPERFAMILY"/>
    <property type="match status" value="1"/>
</dbReference>